<reference evidence="2" key="1">
    <citation type="submission" date="2015-07" db="EMBL/GenBank/DDBJ databases">
        <title>Near-Complete Genome Sequence of the Cellulolytic Bacterium Bacteroides (Pseudobacteroides) cellulosolvens ATCC 35603.</title>
        <authorList>
            <person name="Dassa B."/>
            <person name="Utturkar S.M."/>
            <person name="Klingeman D.M."/>
            <person name="Hurt R.A."/>
            <person name="Keller M."/>
            <person name="Xu J."/>
            <person name="Reddy Y.H.K."/>
            <person name="Borovok I."/>
            <person name="Grinberg I.R."/>
            <person name="Lamed R."/>
            <person name="Zhivin O."/>
            <person name="Bayer E.A."/>
            <person name="Brown S.D."/>
        </authorList>
    </citation>
    <scope>NUCLEOTIDE SEQUENCE [LARGE SCALE GENOMIC DNA]</scope>
    <source>
        <strain evidence="2">DSM 2933</strain>
    </source>
</reference>
<evidence type="ECO:0000313" key="1">
    <source>
        <dbReference type="EMBL" id="KNY26933.1"/>
    </source>
</evidence>
<dbReference type="AlphaFoldDB" id="A0A0L6JME9"/>
<sequence length="129" mass="15260">MTILLNYISYFINDKNEFYTWAPSRKDEDGRLVQIGYPIYKERFMDFIKDAGKSSFLKQDYLDIISRRTPKGANLKDFIDMADEELFYAIFTYFIRGERFRDGLWAKAIDDKVSLKILLKLQLLQGSNT</sequence>
<protein>
    <submittedName>
        <fullName evidence="1">Uncharacterized protein</fullName>
    </submittedName>
</protein>
<dbReference type="InterPro" id="IPR045425">
    <property type="entry name" value="DUF6508"/>
</dbReference>
<dbReference type="EMBL" id="LGTC01000001">
    <property type="protein sequence ID" value="KNY26933.1"/>
    <property type="molecule type" value="Genomic_DNA"/>
</dbReference>
<organism evidence="1 2">
    <name type="scientific">Pseudobacteroides cellulosolvens ATCC 35603 = DSM 2933</name>
    <dbReference type="NCBI Taxonomy" id="398512"/>
    <lineage>
        <taxon>Bacteria</taxon>
        <taxon>Bacillati</taxon>
        <taxon>Bacillota</taxon>
        <taxon>Clostridia</taxon>
        <taxon>Eubacteriales</taxon>
        <taxon>Oscillospiraceae</taxon>
        <taxon>Pseudobacteroides</taxon>
    </lineage>
</organism>
<gene>
    <name evidence="1" type="ORF">Bccel_2198</name>
</gene>
<dbReference type="Pfam" id="PF20118">
    <property type="entry name" value="DUF6508"/>
    <property type="match status" value="1"/>
</dbReference>
<proteinExistence type="predicted"/>
<accession>A0A0L6JME9</accession>
<keyword evidence="2" id="KW-1185">Reference proteome</keyword>
<dbReference type="Proteomes" id="UP000036923">
    <property type="component" value="Unassembled WGS sequence"/>
</dbReference>
<dbReference type="OrthoDB" id="9814572at2"/>
<evidence type="ECO:0000313" key="2">
    <source>
        <dbReference type="Proteomes" id="UP000036923"/>
    </source>
</evidence>
<dbReference type="RefSeq" id="WP_036945552.1">
    <property type="nucleotide sequence ID" value="NZ_JQKC01000057.1"/>
</dbReference>
<name>A0A0L6JME9_9FIRM</name>
<comment type="caution">
    <text evidence="1">The sequence shown here is derived from an EMBL/GenBank/DDBJ whole genome shotgun (WGS) entry which is preliminary data.</text>
</comment>